<gene>
    <name evidence="2" type="ORF">P5673_029583</name>
</gene>
<comment type="caution">
    <text evidence="2">The sequence shown here is derived from an EMBL/GenBank/DDBJ whole genome shotgun (WGS) entry which is preliminary data.</text>
</comment>
<proteinExistence type="predicted"/>
<protein>
    <submittedName>
        <fullName evidence="2">Uncharacterized protein</fullName>
    </submittedName>
</protein>
<organism evidence="2 3">
    <name type="scientific">Acropora cervicornis</name>
    <name type="common">Staghorn coral</name>
    <dbReference type="NCBI Taxonomy" id="6130"/>
    <lineage>
        <taxon>Eukaryota</taxon>
        <taxon>Metazoa</taxon>
        <taxon>Cnidaria</taxon>
        <taxon>Anthozoa</taxon>
        <taxon>Hexacorallia</taxon>
        <taxon>Scleractinia</taxon>
        <taxon>Astrocoeniina</taxon>
        <taxon>Acroporidae</taxon>
        <taxon>Acropora</taxon>
    </lineage>
</organism>
<reference evidence="2" key="2">
    <citation type="journal article" date="2023" name="Science">
        <title>Genomic signatures of disease resistance in endangered staghorn corals.</title>
        <authorList>
            <person name="Vollmer S.V."/>
            <person name="Selwyn J.D."/>
            <person name="Despard B.A."/>
            <person name="Roesel C.L."/>
        </authorList>
    </citation>
    <scope>NUCLEOTIDE SEQUENCE</scope>
    <source>
        <strain evidence="2">K2</strain>
    </source>
</reference>
<dbReference type="Proteomes" id="UP001249851">
    <property type="component" value="Unassembled WGS sequence"/>
</dbReference>
<feature type="region of interest" description="Disordered" evidence="1">
    <location>
        <begin position="1"/>
        <end position="23"/>
    </location>
</feature>
<dbReference type="AlphaFoldDB" id="A0AAD9UU97"/>
<evidence type="ECO:0000256" key="1">
    <source>
        <dbReference type="SAM" id="MobiDB-lite"/>
    </source>
</evidence>
<evidence type="ECO:0000313" key="3">
    <source>
        <dbReference type="Proteomes" id="UP001249851"/>
    </source>
</evidence>
<keyword evidence="3" id="KW-1185">Reference proteome</keyword>
<accession>A0AAD9UU97</accession>
<reference evidence="2" key="1">
    <citation type="journal article" date="2023" name="G3 (Bethesda)">
        <title>Whole genome assembly and annotation of the endangered Caribbean coral Acropora cervicornis.</title>
        <authorList>
            <person name="Selwyn J.D."/>
            <person name="Vollmer S.V."/>
        </authorList>
    </citation>
    <scope>NUCLEOTIDE SEQUENCE</scope>
    <source>
        <strain evidence="2">K2</strain>
    </source>
</reference>
<dbReference type="EMBL" id="JARQWQ010000119">
    <property type="protein sequence ID" value="KAK2549875.1"/>
    <property type="molecule type" value="Genomic_DNA"/>
</dbReference>
<name>A0AAD9UU97_ACRCE</name>
<sequence>MASQEGCLDEAPTQQDATPSPMESMLKELRKANQKLNDRLHCLHQRPTATKSLFGSYSGSSVDPSCSIELEFLAHFLRRTRITNTKNRYEHEGHKKVEGTIIVKEVRSNFGKEKWDKAEIKEIKPLTRNVQ</sequence>
<evidence type="ECO:0000313" key="2">
    <source>
        <dbReference type="EMBL" id="KAK2549875.1"/>
    </source>
</evidence>